<proteinExistence type="predicted"/>
<gene>
    <name evidence="1" type="ORF">QUE93_08290</name>
</gene>
<dbReference type="Proteomes" id="UP001242903">
    <property type="component" value="Unassembled WGS sequence"/>
</dbReference>
<dbReference type="RefSeq" id="WP_289456955.1">
    <property type="nucleotide sequence ID" value="NZ_JAUCAQ010000018.1"/>
</dbReference>
<keyword evidence="2" id="KW-1185">Reference proteome</keyword>
<reference evidence="1 2" key="1">
    <citation type="submission" date="2023-06" db="EMBL/GenBank/DDBJ databases">
        <title>Draft Genome Sequences of lactic acid bacteria strains isolated from fermented milk products.</title>
        <authorList>
            <person name="Elcheninov A.G."/>
            <person name="Klyukina A."/>
            <person name="Zayulina K.S."/>
            <person name="Gavirova L.A."/>
            <person name="Shcherbakova P.A."/>
            <person name="Shestakov A.I."/>
            <person name="Kublanov I.V."/>
            <person name="Kochetkova T.V."/>
        </authorList>
    </citation>
    <scope>NUCLEOTIDE SEQUENCE [LARGE SCALE GENOMIC DNA]</scope>
    <source>
        <strain evidence="1 2">TOM.81</strain>
    </source>
</reference>
<protein>
    <recommendedName>
        <fullName evidence="3">Phage tail protein</fullName>
    </recommendedName>
</protein>
<organism evidence="1 2">
    <name type="scientific">Leuconostoc falkenbergense</name>
    <dbReference type="NCBI Taxonomy" id="2766470"/>
    <lineage>
        <taxon>Bacteria</taxon>
        <taxon>Bacillati</taxon>
        <taxon>Bacillota</taxon>
        <taxon>Bacilli</taxon>
        <taxon>Lactobacillales</taxon>
        <taxon>Lactobacillaceae</taxon>
        <taxon>Leuconostoc</taxon>
    </lineage>
</organism>
<evidence type="ECO:0000313" key="2">
    <source>
        <dbReference type="Proteomes" id="UP001242903"/>
    </source>
</evidence>
<dbReference type="Gene3D" id="2.40.30.200">
    <property type="match status" value="1"/>
</dbReference>
<comment type="caution">
    <text evidence="1">The sequence shown here is derived from an EMBL/GenBank/DDBJ whole genome shotgun (WGS) entry which is preliminary data.</text>
</comment>
<sequence length="233" mass="26055">MKEGTFTFNGINSEQFGVYVSSTPARVPPQSVWAVGNPSNRNGSVYRNLGVFTNSQLVLNLWFSNLENNIDDIFDWLLTDDYATFTPWYDDKYTYKVLANSDSSFEIVDSDSTVTTVKLTLTVYPLKYINANLSSRTVTNNSTFTNPTKFKSLPYFEVTPATSGDVTITLNGVVFTFKNPGSKFTIDSEIPRTSIPSKMVGLDFPVFKSGRNTISYTNVSLLKVIDKFVRRAA</sequence>
<accession>A0ABT7S0C3</accession>
<evidence type="ECO:0008006" key="3">
    <source>
        <dbReference type="Google" id="ProtNLM"/>
    </source>
</evidence>
<name>A0ABT7S0C3_9LACO</name>
<dbReference type="EMBL" id="JAUCAQ010000018">
    <property type="protein sequence ID" value="MDM7647012.1"/>
    <property type="molecule type" value="Genomic_DNA"/>
</dbReference>
<evidence type="ECO:0000313" key="1">
    <source>
        <dbReference type="EMBL" id="MDM7647012.1"/>
    </source>
</evidence>